<proteinExistence type="predicted"/>
<dbReference type="GO" id="GO:0005737">
    <property type="term" value="C:cytoplasm"/>
    <property type="evidence" value="ECO:0007669"/>
    <property type="project" value="TreeGrafter"/>
</dbReference>
<feature type="region of interest" description="Disordered" evidence="4">
    <location>
        <begin position="227"/>
        <end position="257"/>
    </location>
</feature>
<feature type="domain" description="UBP-type" evidence="5">
    <location>
        <begin position="1"/>
        <end position="76"/>
    </location>
</feature>
<dbReference type="Pfam" id="PF02148">
    <property type="entry name" value="zf-UBP"/>
    <property type="match status" value="1"/>
</dbReference>
<dbReference type="GO" id="GO:0061630">
    <property type="term" value="F:ubiquitin protein ligase activity"/>
    <property type="evidence" value="ECO:0007669"/>
    <property type="project" value="TreeGrafter"/>
</dbReference>
<keyword evidence="2" id="KW-0863">Zinc-finger</keyword>
<dbReference type="HOGENOM" id="CLU_009969_2_0_1"/>
<evidence type="ECO:0000256" key="3">
    <source>
        <dbReference type="SAM" id="Coils"/>
    </source>
</evidence>
<dbReference type="Ensembl" id="ENSCSAVT00000016283.1">
    <property type="protein sequence ID" value="ENSCSAVP00000016103.1"/>
    <property type="gene ID" value="ENSCSAVG00000009478.1"/>
</dbReference>
<dbReference type="SMART" id="SM00290">
    <property type="entry name" value="ZnF_UBP"/>
    <property type="match status" value="1"/>
</dbReference>
<dbReference type="InterPro" id="IPR013083">
    <property type="entry name" value="Znf_RING/FYVE/PHD"/>
</dbReference>
<feature type="compositionally biased region" description="Basic and acidic residues" evidence="4">
    <location>
        <begin position="227"/>
        <end position="236"/>
    </location>
</feature>
<feature type="coiled-coil region" evidence="3">
    <location>
        <begin position="116"/>
        <end position="146"/>
    </location>
</feature>
<dbReference type="AlphaFoldDB" id="H2ZET7"/>
<evidence type="ECO:0000256" key="2">
    <source>
        <dbReference type="PROSITE-ProRule" id="PRU00502"/>
    </source>
</evidence>
<dbReference type="PANTHER" id="PTHR24007:SF7">
    <property type="entry name" value="BRCA1-ASSOCIATED PROTEIN"/>
    <property type="match status" value="1"/>
</dbReference>
<organism evidence="6 7">
    <name type="scientific">Ciona savignyi</name>
    <name type="common">Pacific transparent sea squirt</name>
    <dbReference type="NCBI Taxonomy" id="51511"/>
    <lineage>
        <taxon>Eukaryota</taxon>
        <taxon>Metazoa</taxon>
        <taxon>Chordata</taxon>
        <taxon>Tunicata</taxon>
        <taxon>Ascidiacea</taxon>
        <taxon>Phlebobranchia</taxon>
        <taxon>Cionidae</taxon>
        <taxon>Ciona</taxon>
    </lineage>
</organism>
<dbReference type="InterPro" id="IPR001607">
    <property type="entry name" value="Znf_UBP"/>
</dbReference>
<keyword evidence="2" id="KW-0479">Metal-binding</keyword>
<dbReference type="PROSITE" id="PS50271">
    <property type="entry name" value="ZF_UBP"/>
    <property type="match status" value="1"/>
</dbReference>
<evidence type="ECO:0000313" key="7">
    <source>
        <dbReference type="Proteomes" id="UP000007875"/>
    </source>
</evidence>
<dbReference type="GO" id="GO:0007265">
    <property type="term" value="P:Ras protein signal transduction"/>
    <property type="evidence" value="ECO:0007669"/>
    <property type="project" value="TreeGrafter"/>
</dbReference>
<keyword evidence="3" id="KW-0175">Coiled coil</keyword>
<protein>
    <recommendedName>
        <fullName evidence="5">UBP-type domain-containing protein</fullName>
    </recommendedName>
</protein>
<reference evidence="7" key="1">
    <citation type="submission" date="2003-08" db="EMBL/GenBank/DDBJ databases">
        <authorList>
            <person name="Birren B."/>
            <person name="Nusbaum C."/>
            <person name="Abebe A."/>
            <person name="Abouelleil A."/>
            <person name="Adekoya E."/>
            <person name="Ait-zahra M."/>
            <person name="Allen N."/>
            <person name="Allen T."/>
            <person name="An P."/>
            <person name="Anderson M."/>
            <person name="Anderson S."/>
            <person name="Arachchi H."/>
            <person name="Armbruster J."/>
            <person name="Bachantsang P."/>
            <person name="Baldwin J."/>
            <person name="Barry A."/>
            <person name="Bayul T."/>
            <person name="Blitshsteyn B."/>
            <person name="Bloom T."/>
            <person name="Blye J."/>
            <person name="Boguslavskiy L."/>
            <person name="Borowsky M."/>
            <person name="Boukhgalter B."/>
            <person name="Brunache A."/>
            <person name="Butler J."/>
            <person name="Calixte N."/>
            <person name="Calvo S."/>
            <person name="Camarata J."/>
            <person name="Campo K."/>
            <person name="Chang J."/>
            <person name="Cheshatsang Y."/>
            <person name="Citroen M."/>
            <person name="Collymore A."/>
            <person name="Considine T."/>
            <person name="Cook A."/>
            <person name="Cooke P."/>
            <person name="Corum B."/>
            <person name="Cuomo C."/>
            <person name="David R."/>
            <person name="Dawoe T."/>
            <person name="Degray S."/>
            <person name="Dodge S."/>
            <person name="Dooley K."/>
            <person name="Dorje P."/>
            <person name="Dorjee K."/>
            <person name="Dorris L."/>
            <person name="Duffey N."/>
            <person name="Dupes A."/>
            <person name="Elkins T."/>
            <person name="Engels R."/>
            <person name="Erickson J."/>
            <person name="Farina A."/>
            <person name="Faro S."/>
            <person name="Ferreira P."/>
            <person name="Fischer H."/>
            <person name="Fitzgerald M."/>
            <person name="Foley K."/>
            <person name="Gage D."/>
            <person name="Galagan J."/>
            <person name="Gearin G."/>
            <person name="Gnerre S."/>
            <person name="Gnirke A."/>
            <person name="Goyette A."/>
            <person name="Graham J."/>
            <person name="Grandbois E."/>
            <person name="Gyaltsen K."/>
            <person name="Hafez N."/>
            <person name="Hagopian D."/>
            <person name="Hagos B."/>
            <person name="Hall J."/>
            <person name="Hatcher B."/>
            <person name="Heller A."/>
            <person name="Higgins H."/>
            <person name="Honan T."/>
            <person name="Horn A."/>
            <person name="Houde N."/>
            <person name="Hughes L."/>
            <person name="Hulme W."/>
            <person name="Husby E."/>
            <person name="Iliev I."/>
            <person name="Jaffe D."/>
            <person name="Jones C."/>
            <person name="Kamal M."/>
            <person name="Kamat A."/>
            <person name="Kamvysselis M."/>
            <person name="Karlsson E."/>
            <person name="Kells C."/>
            <person name="Kieu A."/>
            <person name="Kisner P."/>
            <person name="Kodira C."/>
            <person name="Kulbokas E."/>
            <person name="Labutti K."/>
            <person name="Lama D."/>
            <person name="Landers T."/>
            <person name="Leger J."/>
            <person name="Levine S."/>
            <person name="Lewis D."/>
            <person name="Lewis T."/>
            <person name="Lindblad-toh K."/>
            <person name="Liu X."/>
            <person name="Lokyitsang T."/>
            <person name="Lokyitsang Y."/>
            <person name="Lucien O."/>
            <person name="Lui A."/>
            <person name="Ma L.J."/>
            <person name="Mabbitt R."/>
            <person name="Macdonald J."/>
            <person name="Maclean C."/>
            <person name="Major J."/>
            <person name="Manning J."/>
            <person name="Marabella R."/>
            <person name="Maru K."/>
            <person name="Matthews C."/>
            <person name="Mauceli E."/>
            <person name="Mccarthy M."/>
            <person name="Mcdonough S."/>
            <person name="Mcghee T."/>
            <person name="Meldrim J."/>
            <person name="Meneus L."/>
            <person name="Mesirov J."/>
            <person name="Mihalev A."/>
            <person name="Mihova T."/>
            <person name="Mikkelsen T."/>
            <person name="Mlenga V."/>
            <person name="Moru K."/>
            <person name="Mozes J."/>
            <person name="Mulrain L."/>
            <person name="Munson G."/>
            <person name="Naylor J."/>
            <person name="Newes C."/>
            <person name="Nguyen C."/>
            <person name="Nguyen N."/>
            <person name="Nguyen T."/>
            <person name="Nicol R."/>
            <person name="Nielsen C."/>
            <person name="Nizzari M."/>
            <person name="Norbu C."/>
            <person name="Norbu N."/>
            <person name="O'donnell P."/>
            <person name="Okoawo O."/>
            <person name="O'leary S."/>
            <person name="Omotosho B."/>
            <person name="O'neill K."/>
            <person name="Osman S."/>
            <person name="Parker S."/>
            <person name="Perrin D."/>
            <person name="Phunkhang P."/>
            <person name="Piqani B."/>
            <person name="Purcell S."/>
            <person name="Rachupka T."/>
            <person name="Ramasamy U."/>
            <person name="Rameau R."/>
            <person name="Ray V."/>
            <person name="Raymond C."/>
            <person name="Retta R."/>
            <person name="Richardson S."/>
            <person name="Rise C."/>
            <person name="Rodriguez J."/>
            <person name="Rogers J."/>
            <person name="Rogov P."/>
            <person name="Rutman M."/>
            <person name="Schupbach R."/>
            <person name="Seaman C."/>
            <person name="Settipalli S."/>
            <person name="Sharpe T."/>
            <person name="Sheridan J."/>
            <person name="Sherpa N."/>
            <person name="Shi J."/>
            <person name="Smirnov S."/>
            <person name="Smith C."/>
            <person name="Sougnez C."/>
            <person name="Spencer B."/>
            <person name="Stalker J."/>
            <person name="Stange-thomann N."/>
            <person name="Stavropoulos S."/>
            <person name="Stetson K."/>
            <person name="Stone C."/>
            <person name="Stone S."/>
            <person name="Stubbs M."/>
            <person name="Talamas J."/>
            <person name="Tchuinga P."/>
            <person name="Tenzing P."/>
            <person name="Tesfaye S."/>
            <person name="Theodore J."/>
            <person name="Thoulutsang Y."/>
            <person name="Topham K."/>
            <person name="Towey S."/>
            <person name="Tsamla T."/>
            <person name="Tsomo N."/>
            <person name="Vallee D."/>
            <person name="Vassiliev H."/>
            <person name="Venkataraman V."/>
            <person name="Vinson J."/>
            <person name="Vo A."/>
            <person name="Wade C."/>
            <person name="Wang S."/>
            <person name="Wangchuk T."/>
            <person name="Wangdi T."/>
            <person name="Whittaker C."/>
            <person name="Wilkinson J."/>
            <person name="Wu Y."/>
            <person name="Wyman D."/>
            <person name="Yadav S."/>
            <person name="Yang S."/>
            <person name="Yang X."/>
            <person name="Yeager S."/>
            <person name="Yee E."/>
            <person name="Young G."/>
            <person name="Zainoun J."/>
            <person name="Zembeck L."/>
            <person name="Zimmer A."/>
            <person name="Zody M."/>
            <person name="Lander E."/>
        </authorList>
    </citation>
    <scope>NUCLEOTIDE SEQUENCE [LARGE SCALE GENOMIC DNA]</scope>
</reference>
<name>H2ZET7_CIOSA</name>
<accession>H2ZET7</accession>
<evidence type="ECO:0000259" key="5">
    <source>
        <dbReference type="PROSITE" id="PS50271"/>
    </source>
</evidence>
<dbReference type="Gene3D" id="3.30.40.10">
    <property type="entry name" value="Zinc/RING finger domain, C3HC4 (zinc finger)"/>
    <property type="match status" value="1"/>
</dbReference>
<dbReference type="GeneTree" id="ENSGT00500000044909"/>
<dbReference type="GO" id="GO:0008270">
    <property type="term" value="F:zinc ion binding"/>
    <property type="evidence" value="ECO:0007669"/>
    <property type="project" value="UniProtKB-KW"/>
</dbReference>
<dbReference type="Proteomes" id="UP000007875">
    <property type="component" value="Unassembled WGS sequence"/>
</dbReference>
<keyword evidence="1" id="KW-0833">Ubl conjugation pathway</keyword>
<sequence>MVCGSSEDLWICLVCGNVGCGRYTSEHAQQHYLETHHNYAMALSDNRVWDYAGDYFVHRLFQNKEDGKLIEKGGSDENEAKIEGIQLECMHLLTSQLESQRKYWEEMVDQAQAQGAKKYEDVCSELEQAMSQLQVTNKKVEELGSERQSLSHRNLQLSNKFTQTLRDLSNERELNKSLIKNQEMWRKKVVDVEEVASKQQVEITELKEQLRDVMFYIEASQAIKKEDGQVQDDIRDGTVVVGPSTSSDSNRRRKKQR</sequence>
<reference evidence="6" key="2">
    <citation type="submission" date="2025-08" db="UniProtKB">
        <authorList>
            <consortium name="Ensembl"/>
        </authorList>
    </citation>
    <scope>IDENTIFICATION</scope>
</reference>
<evidence type="ECO:0000313" key="6">
    <source>
        <dbReference type="Ensembl" id="ENSCSAVP00000016103.1"/>
    </source>
</evidence>
<evidence type="ECO:0000256" key="4">
    <source>
        <dbReference type="SAM" id="MobiDB-lite"/>
    </source>
</evidence>
<dbReference type="SUPFAM" id="SSF57850">
    <property type="entry name" value="RING/U-box"/>
    <property type="match status" value="1"/>
</dbReference>
<reference evidence="6" key="3">
    <citation type="submission" date="2025-09" db="UniProtKB">
        <authorList>
            <consortium name="Ensembl"/>
        </authorList>
    </citation>
    <scope>IDENTIFICATION</scope>
</reference>
<keyword evidence="7" id="KW-1185">Reference proteome</keyword>
<evidence type="ECO:0000256" key="1">
    <source>
        <dbReference type="ARBA" id="ARBA00022786"/>
    </source>
</evidence>
<dbReference type="PANTHER" id="PTHR24007">
    <property type="entry name" value="BRCA1-ASSOCIATED PROTEIN"/>
    <property type="match status" value="1"/>
</dbReference>
<dbReference type="GO" id="GO:0016567">
    <property type="term" value="P:protein ubiquitination"/>
    <property type="evidence" value="ECO:0007669"/>
    <property type="project" value="TreeGrafter"/>
</dbReference>
<keyword evidence="2" id="KW-0862">Zinc</keyword>